<comment type="caution">
    <text evidence="7">The sequence shown here is derived from an EMBL/GenBank/DDBJ whole genome shotgun (WGS) entry which is preliminary data.</text>
</comment>
<dbReference type="PROSITE" id="PS50970">
    <property type="entry name" value="HCY"/>
    <property type="match status" value="1"/>
</dbReference>
<name>A0ABW0ZKW4_9ACTN</name>
<evidence type="ECO:0000256" key="2">
    <source>
        <dbReference type="ARBA" id="ARBA00022679"/>
    </source>
</evidence>
<dbReference type="NCBIfam" id="NF007020">
    <property type="entry name" value="PRK09485.1"/>
    <property type="match status" value="1"/>
</dbReference>
<dbReference type="InterPro" id="IPR003726">
    <property type="entry name" value="HCY_dom"/>
</dbReference>
<keyword evidence="4 5" id="KW-0862">Zinc</keyword>
<dbReference type="PANTHER" id="PTHR46015">
    <property type="entry name" value="ZGC:172121"/>
    <property type="match status" value="1"/>
</dbReference>
<dbReference type="PIRSF" id="PIRSF037505">
    <property type="entry name" value="Betaine_HMT"/>
    <property type="match status" value="1"/>
</dbReference>
<evidence type="ECO:0000256" key="5">
    <source>
        <dbReference type="PROSITE-ProRule" id="PRU00333"/>
    </source>
</evidence>
<keyword evidence="2 5" id="KW-0808">Transferase</keyword>
<feature type="domain" description="Hcy-binding" evidence="6">
    <location>
        <begin position="1"/>
        <end position="276"/>
    </location>
</feature>
<dbReference type="SUPFAM" id="SSF82282">
    <property type="entry name" value="Homocysteine S-methyltransferase"/>
    <property type="match status" value="1"/>
</dbReference>
<dbReference type="EC" id="2.1.1.10" evidence="7"/>
<dbReference type="InterPro" id="IPR017226">
    <property type="entry name" value="BHMT-like"/>
</dbReference>
<keyword evidence="3 5" id="KW-0479">Metal-binding</keyword>
<dbReference type="PANTHER" id="PTHR46015:SF1">
    <property type="entry name" value="HOMOCYSTEINE S-METHYLTRANSFERASE-LIKE ISOFORM 1"/>
    <property type="match status" value="1"/>
</dbReference>
<reference evidence="8" key="1">
    <citation type="journal article" date="2019" name="Int. J. Syst. Evol. Microbiol.">
        <title>The Global Catalogue of Microorganisms (GCM) 10K type strain sequencing project: providing services to taxonomists for standard genome sequencing and annotation.</title>
        <authorList>
            <consortium name="The Broad Institute Genomics Platform"/>
            <consortium name="The Broad Institute Genome Sequencing Center for Infectious Disease"/>
            <person name="Wu L."/>
            <person name="Ma J."/>
        </authorList>
    </citation>
    <scope>NUCLEOTIDE SEQUENCE [LARGE SCALE GENOMIC DNA]</scope>
    <source>
        <strain evidence="8">YIM 94188</strain>
    </source>
</reference>
<evidence type="ECO:0000256" key="3">
    <source>
        <dbReference type="ARBA" id="ARBA00022723"/>
    </source>
</evidence>
<dbReference type="Pfam" id="PF02574">
    <property type="entry name" value="S-methyl_trans"/>
    <property type="match status" value="1"/>
</dbReference>
<organism evidence="7 8">
    <name type="scientific">Nocardioides vastitatis</name>
    <dbReference type="NCBI Taxonomy" id="2568655"/>
    <lineage>
        <taxon>Bacteria</taxon>
        <taxon>Bacillati</taxon>
        <taxon>Actinomycetota</taxon>
        <taxon>Actinomycetes</taxon>
        <taxon>Propionibacteriales</taxon>
        <taxon>Nocardioidaceae</taxon>
        <taxon>Nocardioides</taxon>
    </lineage>
</organism>
<dbReference type="GO" id="GO:0008168">
    <property type="term" value="F:methyltransferase activity"/>
    <property type="evidence" value="ECO:0007669"/>
    <property type="project" value="UniProtKB-KW"/>
</dbReference>
<dbReference type="RefSeq" id="WP_378527871.1">
    <property type="nucleotide sequence ID" value="NZ_JBHSNS010000020.1"/>
</dbReference>
<dbReference type="Proteomes" id="UP001596072">
    <property type="component" value="Unassembled WGS sequence"/>
</dbReference>
<accession>A0ABW0ZKW4</accession>
<dbReference type="InterPro" id="IPR051486">
    <property type="entry name" value="Hcy_S-methyltransferase"/>
</dbReference>
<feature type="binding site" evidence="5">
    <location>
        <position position="261"/>
    </location>
    <ligand>
        <name>Zn(2+)</name>
        <dbReference type="ChEBI" id="CHEBI:29105"/>
    </ligand>
</feature>
<proteinExistence type="predicted"/>
<feature type="binding site" evidence="5">
    <location>
        <position position="198"/>
    </location>
    <ligand>
        <name>Zn(2+)</name>
        <dbReference type="ChEBI" id="CHEBI:29105"/>
    </ligand>
</feature>
<dbReference type="GO" id="GO:0032259">
    <property type="term" value="P:methylation"/>
    <property type="evidence" value="ECO:0007669"/>
    <property type="project" value="UniProtKB-KW"/>
</dbReference>
<comment type="cofactor">
    <cofactor evidence="5">
        <name>Zn(2+)</name>
        <dbReference type="ChEBI" id="CHEBI:29105"/>
    </cofactor>
</comment>
<feature type="binding site" evidence="5">
    <location>
        <position position="262"/>
    </location>
    <ligand>
        <name>Zn(2+)</name>
        <dbReference type="ChEBI" id="CHEBI:29105"/>
    </ligand>
</feature>
<evidence type="ECO:0000256" key="1">
    <source>
        <dbReference type="ARBA" id="ARBA00022603"/>
    </source>
</evidence>
<evidence type="ECO:0000313" key="7">
    <source>
        <dbReference type="EMBL" id="MFC5731660.1"/>
    </source>
</evidence>
<dbReference type="Gene3D" id="3.20.20.330">
    <property type="entry name" value="Homocysteine-binding-like domain"/>
    <property type="match status" value="1"/>
</dbReference>
<evidence type="ECO:0000256" key="4">
    <source>
        <dbReference type="ARBA" id="ARBA00022833"/>
    </source>
</evidence>
<evidence type="ECO:0000313" key="8">
    <source>
        <dbReference type="Proteomes" id="UP001596072"/>
    </source>
</evidence>
<evidence type="ECO:0000259" key="6">
    <source>
        <dbReference type="PROSITE" id="PS50970"/>
    </source>
</evidence>
<gene>
    <name evidence="7" type="primary">mmuM</name>
    <name evidence="7" type="ORF">ACFPQB_22300</name>
</gene>
<keyword evidence="1 5" id="KW-0489">Methyltransferase</keyword>
<dbReference type="EMBL" id="JBHSNS010000020">
    <property type="protein sequence ID" value="MFC5731660.1"/>
    <property type="molecule type" value="Genomic_DNA"/>
</dbReference>
<keyword evidence="8" id="KW-1185">Reference proteome</keyword>
<protein>
    <submittedName>
        <fullName evidence="7">Homocysteine S-methyltransferase</fullName>
        <ecNumber evidence="7">2.1.1.10</ecNumber>
    </submittedName>
</protein>
<dbReference type="InterPro" id="IPR036589">
    <property type="entry name" value="HCY_dom_sf"/>
</dbReference>
<sequence>MTVTILDGGLSNALEDRGHDLSTDLWTARLLLDDPREIAAVHRTYYEAGADVATSASYQASDELLAASVRIARDVRDEVAAETGRRLLVAGSVGPYGAVLADGSEYRGRYGVPAATLRDFHARRLELLAAAGPDLLAVETVPDADEAEVLVPLLADLGLPAWFSYAVAGDRTRAGQPLAAAYDVLAGCGVLVAAGVNCSAPPDVAGALDAARARTGLPGVAYPNLGEGWDPATNTWVGDGEFDVDAAVGWVAQGAAYVGGCCRVGPTEIGALAARLRASP</sequence>